<keyword evidence="1" id="KW-0808">Transferase</keyword>
<protein>
    <submittedName>
        <fullName evidence="1">2-dehydro-3-deoxygalactonokinase</fullName>
    </submittedName>
</protein>
<dbReference type="OrthoDB" id="256574at2"/>
<dbReference type="AlphaFoldDB" id="A0A212TPB4"/>
<sequence length="336" mass="36503">MSVLSHFLSCDWGTSSFRLKLVELPGLRVVANQKSDEGNAATFEKWQQAKQPEQQRLAFYQAILREHARQLEQQAGRPLAGVPVVVSGMASSTIGMLELAYKPLPFAADGSDLATQLLPATAEFPYPVLLISGVQSDDDVMRGEETQLVGCGFADIAAAQLFLHPGTHAKHVLVQQGQAVSFKTYMTGEFFSLLSKESILAAAVEPAEDVQLPAHAQAFEQGIRDSQTGNLLHNAFLVRTARLFEKRSKPENFFYLSGLLIGYELQNFPAEFRGAITLAGETALVHSYEAALRLLGITERVASVTIKGAEEVTLRGQAAVLQRLQETAPASFSAAK</sequence>
<name>A0A212TPB4_9BACT</name>
<gene>
    <name evidence="1" type="ORF">SAMN06265337_2084</name>
</gene>
<proteinExistence type="predicted"/>
<evidence type="ECO:0000313" key="1">
    <source>
        <dbReference type="EMBL" id="SNC67823.1"/>
    </source>
</evidence>
<dbReference type="Proteomes" id="UP000198131">
    <property type="component" value="Unassembled WGS sequence"/>
</dbReference>
<dbReference type="InterPro" id="IPR007729">
    <property type="entry name" value="DGOK"/>
</dbReference>
<dbReference type="GO" id="GO:0034194">
    <property type="term" value="P:D-galactonate catabolic process"/>
    <property type="evidence" value="ECO:0007669"/>
    <property type="project" value="InterPro"/>
</dbReference>
<dbReference type="RefSeq" id="WP_088843325.1">
    <property type="nucleotide sequence ID" value="NZ_FYEW01000001.1"/>
</dbReference>
<keyword evidence="1" id="KW-0418">Kinase</keyword>
<dbReference type="Gene3D" id="3.30.420.310">
    <property type="entry name" value="2-keto-3-deoxy-galactonokinase, C-terminal domain"/>
    <property type="match status" value="1"/>
</dbReference>
<accession>A0A212TPB4</accession>
<dbReference type="Pfam" id="PF05035">
    <property type="entry name" value="DGOK"/>
    <property type="match status" value="1"/>
</dbReference>
<reference evidence="2" key="1">
    <citation type="submission" date="2017-06" db="EMBL/GenBank/DDBJ databases">
        <authorList>
            <person name="Varghese N."/>
            <person name="Submissions S."/>
        </authorList>
    </citation>
    <scope>NUCLEOTIDE SEQUENCE [LARGE SCALE GENOMIC DNA]</scope>
    <source>
        <strain evidence="2">DSM 11116</strain>
    </source>
</reference>
<dbReference type="GO" id="GO:0008671">
    <property type="term" value="F:2-dehydro-3-deoxygalactonokinase activity"/>
    <property type="evidence" value="ECO:0007669"/>
    <property type="project" value="InterPro"/>
</dbReference>
<evidence type="ECO:0000313" key="2">
    <source>
        <dbReference type="Proteomes" id="UP000198131"/>
    </source>
</evidence>
<organism evidence="1 2">
    <name type="scientific">Hymenobacter gelipurpurascens</name>
    <dbReference type="NCBI Taxonomy" id="89968"/>
    <lineage>
        <taxon>Bacteria</taxon>
        <taxon>Pseudomonadati</taxon>
        <taxon>Bacteroidota</taxon>
        <taxon>Cytophagia</taxon>
        <taxon>Cytophagales</taxon>
        <taxon>Hymenobacteraceae</taxon>
        <taxon>Hymenobacter</taxon>
    </lineage>
</organism>
<dbReference type="InterPro" id="IPR042258">
    <property type="entry name" value="DGOK_N"/>
</dbReference>
<dbReference type="InterPro" id="IPR042257">
    <property type="entry name" value="DGOK_C"/>
</dbReference>
<dbReference type="Gene3D" id="3.30.420.300">
    <property type="entry name" value="2-keto-3-deoxy-galactonokinase, substrate binding domain"/>
    <property type="match status" value="1"/>
</dbReference>
<dbReference type="EMBL" id="FYEW01000001">
    <property type="protein sequence ID" value="SNC67823.1"/>
    <property type="molecule type" value="Genomic_DNA"/>
</dbReference>
<keyword evidence="2" id="KW-1185">Reference proteome</keyword>